<accession>A0A562JBG7</accession>
<evidence type="ECO:0000313" key="2">
    <source>
        <dbReference type="EMBL" id="TWH80413.1"/>
    </source>
</evidence>
<feature type="transmembrane region" description="Helical" evidence="1">
    <location>
        <begin position="40"/>
        <end position="60"/>
    </location>
</feature>
<gene>
    <name evidence="2" type="ORF">LY60_01675</name>
</gene>
<dbReference type="OrthoDB" id="1707699at2"/>
<reference evidence="2 3" key="1">
    <citation type="submission" date="2019-07" db="EMBL/GenBank/DDBJ databases">
        <title>Genomic Encyclopedia of Type Strains, Phase I: the one thousand microbial genomes (KMG-I) project.</title>
        <authorList>
            <person name="Kyrpides N."/>
        </authorList>
    </citation>
    <scope>NUCLEOTIDE SEQUENCE [LARGE SCALE GENOMIC DNA]</scope>
    <source>
        <strain evidence="2 3">DSM 13558</strain>
    </source>
</reference>
<evidence type="ECO:0008006" key="4">
    <source>
        <dbReference type="Google" id="ProtNLM"/>
    </source>
</evidence>
<sequence length="96" mass="10704">MFNDFMTADVLTTFAGITGATMLIVQFTKSLIKNKLGDSFVRIYSFIISLILTFFFANTGKEAQDIIMMILNAILITITSMGGYEMITDPMAKKNK</sequence>
<proteinExistence type="predicted"/>
<feature type="transmembrane region" description="Helical" evidence="1">
    <location>
        <begin position="6"/>
        <end position="28"/>
    </location>
</feature>
<keyword evidence="1" id="KW-1133">Transmembrane helix</keyword>
<comment type="caution">
    <text evidence="2">The sequence shown here is derived from an EMBL/GenBank/DDBJ whole genome shotgun (WGS) entry which is preliminary data.</text>
</comment>
<organism evidence="2 3">
    <name type="scientific">Sedimentibacter saalensis</name>
    <dbReference type="NCBI Taxonomy" id="130788"/>
    <lineage>
        <taxon>Bacteria</taxon>
        <taxon>Bacillati</taxon>
        <taxon>Bacillota</taxon>
        <taxon>Tissierellia</taxon>
        <taxon>Sedimentibacter</taxon>
    </lineage>
</organism>
<keyword evidence="3" id="KW-1185">Reference proteome</keyword>
<dbReference type="RefSeq" id="WP_145082274.1">
    <property type="nucleotide sequence ID" value="NZ_DAMBUX010000003.1"/>
</dbReference>
<evidence type="ECO:0000256" key="1">
    <source>
        <dbReference type="SAM" id="Phobius"/>
    </source>
</evidence>
<keyword evidence="1" id="KW-0472">Membrane</keyword>
<dbReference type="Proteomes" id="UP000315343">
    <property type="component" value="Unassembled WGS sequence"/>
</dbReference>
<keyword evidence="1" id="KW-0812">Transmembrane</keyword>
<dbReference type="EMBL" id="VLKH01000004">
    <property type="protein sequence ID" value="TWH80413.1"/>
    <property type="molecule type" value="Genomic_DNA"/>
</dbReference>
<evidence type="ECO:0000313" key="3">
    <source>
        <dbReference type="Proteomes" id="UP000315343"/>
    </source>
</evidence>
<protein>
    <recommendedName>
        <fullName evidence="4">Holin</fullName>
    </recommendedName>
</protein>
<dbReference type="AlphaFoldDB" id="A0A562JBG7"/>
<name>A0A562JBG7_9FIRM</name>
<feature type="transmembrane region" description="Helical" evidence="1">
    <location>
        <begin position="66"/>
        <end position="87"/>
    </location>
</feature>